<dbReference type="Proteomes" id="UP001066276">
    <property type="component" value="Chromosome 1_2"/>
</dbReference>
<name>A0AAV7W6K3_PLEWA</name>
<dbReference type="EMBL" id="JANPWB010000002">
    <property type="protein sequence ID" value="KAJ1208172.1"/>
    <property type="molecule type" value="Genomic_DNA"/>
</dbReference>
<sequence length="203" mass="23154">MIWALSRSLKKLKHVVPDVHSPAQQDLLMRYVALVKQQHVQTMLQAMMGLLTVHAINYTETLQAEIHLLESLVKIVEQNLAANNDGHLSIQHHWLKKKEASSARVPATKAPSMTEWRRDELRSSLLNAADGPLLAGCTLMKTMGRSLLRGRVPHMSEQSLDPGSSWRALALPSCTSVYSRKLSYHFRMKEYHLRLPRQTRYRA</sequence>
<dbReference type="AlphaFoldDB" id="A0AAV7W6K3"/>
<proteinExistence type="predicted"/>
<comment type="caution">
    <text evidence="1">The sequence shown here is derived from an EMBL/GenBank/DDBJ whole genome shotgun (WGS) entry which is preliminary data.</text>
</comment>
<keyword evidence="2" id="KW-1185">Reference proteome</keyword>
<organism evidence="1 2">
    <name type="scientific">Pleurodeles waltl</name>
    <name type="common">Iberian ribbed newt</name>
    <dbReference type="NCBI Taxonomy" id="8319"/>
    <lineage>
        <taxon>Eukaryota</taxon>
        <taxon>Metazoa</taxon>
        <taxon>Chordata</taxon>
        <taxon>Craniata</taxon>
        <taxon>Vertebrata</taxon>
        <taxon>Euteleostomi</taxon>
        <taxon>Amphibia</taxon>
        <taxon>Batrachia</taxon>
        <taxon>Caudata</taxon>
        <taxon>Salamandroidea</taxon>
        <taxon>Salamandridae</taxon>
        <taxon>Pleurodelinae</taxon>
        <taxon>Pleurodeles</taxon>
    </lineage>
</organism>
<reference evidence="1" key="1">
    <citation type="journal article" date="2022" name="bioRxiv">
        <title>Sequencing and chromosome-scale assembly of the giantPleurodeles waltlgenome.</title>
        <authorList>
            <person name="Brown T."/>
            <person name="Elewa A."/>
            <person name="Iarovenko S."/>
            <person name="Subramanian E."/>
            <person name="Araus A.J."/>
            <person name="Petzold A."/>
            <person name="Susuki M."/>
            <person name="Suzuki K.-i.T."/>
            <person name="Hayashi T."/>
            <person name="Toyoda A."/>
            <person name="Oliveira C."/>
            <person name="Osipova E."/>
            <person name="Leigh N.D."/>
            <person name="Simon A."/>
            <person name="Yun M.H."/>
        </authorList>
    </citation>
    <scope>NUCLEOTIDE SEQUENCE</scope>
    <source>
        <strain evidence="1">20211129_DDA</strain>
        <tissue evidence="1">Liver</tissue>
    </source>
</reference>
<gene>
    <name evidence="1" type="ORF">NDU88_003558</name>
</gene>
<accession>A0AAV7W6K3</accession>
<protein>
    <submittedName>
        <fullName evidence="1">Uncharacterized protein</fullName>
    </submittedName>
</protein>
<evidence type="ECO:0000313" key="2">
    <source>
        <dbReference type="Proteomes" id="UP001066276"/>
    </source>
</evidence>
<evidence type="ECO:0000313" key="1">
    <source>
        <dbReference type="EMBL" id="KAJ1208172.1"/>
    </source>
</evidence>